<gene>
    <name evidence="1" type="ORF">UFOPK2806_02424</name>
</gene>
<evidence type="ECO:0000313" key="1">
    <source>
        <dbReference type="EMBL" id="CAB4770948.1"/>
    </source>
</evidence>
<accession>A0A6J6VJ98</accession>
<protein>
    <submittedName>
        <fullName evidence="1">Unannotated protein</fullName>
    </submittedName>
</protein>
<name>A0A6J6VJ98_9ZZZZ</name>
<proteinExistence type="predicted"/>
<sequence>MRLVVSTTRFRPTIWESLANAQLSDAHVASFSGPTLPATPLLMTNGSLGLPGFGSTQPRRPSMMSLPTAPACTAAARINILIDDPVWRGRSAMLISLWPGRNPPPPTIARTAPVLESSDTTAVSNPPALAGSFFRRASSAARCSRGSSVV</sequence>
<dbReference type="AlphaFoldDB" id="A0A6J6VJ98"/>
<dbReference type="EMBL" id="CAEZYY010000055">
    <property type="protein sequence ID" value="CAB4770948.1"/>
    <property type="molecule type" value="Genomic_DNA"/>
</dbReference>
<reference evidence="1" key="1">
    <citation type="submission" date="2020-05" db="EMBL/GenBank/DDBJ databases">
        <authorList>
            <person name="Chiriac C."/>
            <person name="Salcher M."/>
            <person name="Ghai R."/>
            <person name="Kavagutti S V."/>
        </authorList>
    </citation>
    <scope>NUCLEOTIDE SEQUENCE</scope>
</reference>
<organism evidence="1">
    <name type="scientific">freshwater metagenome</name>
    <dbReference type="NCBI Taxonomy" id="449393"/>
    <lineage>
        <taxon>unclassified sequences</taxon>
        <taxon>metagenomes</taxon>
        <taxon>ecological metagenomes</taxon>
    </lineage>
</organism>